<name>A0A5C3KPT8_COPMA</name>
<gene>
    <name evidence="1" type="ORF">FA15DRAFT_596239</name>
</gene>
<protein>
    <submittedName>
        <fullName evidence="1">Uncharacterized protein</fullName>
    </submittedName>
</protein>
<organism evidence="1 2">
    <name type="scientific">Coprinopsis marcescibilis</name>
    <name type="common">Agaric fungus</name>
    <name type="synonym">Psathyrella marcescibilis</name>
    <dbReference type="NCBI Taxonomy" id="230819"/>
    <lineage>
        <taxon>Eukaryota</taxon>
        <taxon>Fungi</taxon>
        <taxon>Dikarya</taxon>
        <taxon>Basidiomycota</taxon>
        <taxon>Agaricomycotina</taxon>
        <taxon>Agaricomycetes</taxon>
        <taxon>Agaricomycetidae</taxon>
        <taxon>Agaricales</taxon>
        <taxon>Agaricineae</taxon>
        <taxon>Psathyrellaceae</taxon>
        <taxon>Coprinopsis</taxon>
    </lineage>
</organism>
<proteinExistence type="predicted"/>
<dbReference type="Proteomes" id="UP000307440">
    <property type="component" value="Unassembled WGS sequence"/>
</dbReference>
<reference evidence="1 2" key="1">
    <citation type="journal article" date="2019" name="Nat. Ecol. Evol.">
        <title>Megaphylogeny resolves global patterns of mushroom evolution.</title>
        <authorList>
            <person name="Varga T."/>
            <person name="Krizsan K."/>
            <person name="Foldi C."/>
            <person name="Dima B."/>
            <person name="Sanchez-Garcia M."/>
            <person name="Sanchez-Ramirez S."/>
            <person name="Szollosi G.J."/>
            <person name="Szarkandi J.G."/>
            <person name="Papp V."/>
            <person name="Albert L."/>
            <person name="Andreopoulos W."/>
            <person name="Angelini C."/>
            <person name="Antonin V."/>
            <person name="Barry K.W."/>
            <person name="Bougher N.L."/>
            <person name="Buchanan P."/>
            <person name="Buyck B."/>
            <person name="Bense V."/>
            <person name="Catcheside P."/>
            <person name="Chovatia M."/>
            <person name="Cooper J."/>
            <person name="Damon W."/>
            <person name="Desjardin D."/>
            <person name="Finy P."/>
            <person name="Geml J."/>
            <person name="Haridas S."/>
            <person name="Hughes K."/>
            <person name="Justo A."/>
            <person name="Karasinski D."/>
            <person name="Kautmanova I."/>
            <person name="Kiss B."/>
            <person name="Kocsube S."/>
            <person name="Kotiranta H."/>
            <person name="LaButti K.M."/>
            <person name="Lechner B.E."/>
            <person name="Liimatainen K."/>
            <person name="Lipzen A."/>
            <person name="Lukacs Z."/>
            <person name="Mihaltcheva S."/>
            <person name="Morgado L.N."/>
            <person name="Niskanen T."/>
            <person name="Noordeloos M.E."/>
            <person name="Ohm R.A."/>
            <person name="Ortiz-Santana B."/>
            <person name="Ovrebo C."/>
            <person name="Racz N."/>
            <person name="Riley R."/>
            <person name="Savchenko A."/>
            <person name="Shiryaev A."/>
            <person name="Soop K."/>
            <person name="Spirin V."/>
            <person name="Szebenyi C."/>
            <person name="Tomsovsky M."/>
            <person name="Tulloss R.E."/>
            <person name="Uehling J."/>
            <person name="Grigoriev I.V."/>
            <person name="Vagvolgyi C."/>
            <person name="Papp T."/>
            <person name="Martin F.M."/>
            <person name="Miettinen O."/>
            <person name="Hibbett D.S."/>
            <person name="Nagy L.G."/>
        </authorList>
    </citation>
    <scope>NUCLEOTIDE SEQUENCE [LARGE SCALE GENOMIC DNA]</scope>
    <source>
        <strain evidence="1 2">CBS 121175</strain>
    </source>
</reference>
<dbReference type="EMBL" id="ML210242">
    <property type="protein sequence ID" value="TFK22372.1"/>
    <property type="molecule type" value="Genomic_DNA"/>
</dbReference>
<sequence length="55" mass="5955">FVVIQIIGCLSTLVDVAANRSSPTPIGTHHFAMLFIVWGPVLTFGTLRRLSSSKV</sequence>
<accession>A0A5C3KPT8</accession>
<keyword evidence="2" id="KW-1185">Reference proteome</keyword>
<feature type="non-terminal residue" evidence="1">
    <location>
        <position position="1"/>
    </location>
</feature>
<dbReference type="AlphaFoldDB" id="A0A5C3KPT8"/>
<evidence type="ECO:0000313" key="2">
    <source>
        <dbReference type="Proteomes" id="UP000307440"/>
    </source>
</evidence>
<dbReference type="OrthoDB" id="3256745at2759"/>
<evidence type="ECO:0000313" key="1">
    <source>
        <dbReference type="EMBL" id="TFK22372.1"/>
    </source>
</evidence>